<dbReference type="InterPro" id="IPR027396">
    <property type="entry name" value="DsrEFH-like"/>
</dbReference>
<dbReference type="SUPFAM" id="SSF75169">
    <property type="entry name" value="DsrEFH-like"/>
    <property type="match status" value="1"/>
</dbReference>
<gene>
    <name evidence="1" type="ordered locus">Arnit_0983</name>
</gene>
<dbReference type="STRING" id="572480.Arnit_0983"/>
<dbReference type="InterPro" id="IPR019870">
    <property type="entry name" value="Se_metab_YedF"/>
</dbReference>
<dbReference type="OrthoDB" id="9801500at2"/>
<dbReference type="EMBL" id="CP001999">
    <property type="protein sequence ID" value="ADG92647.1"/>
    <property type="molecule type" value="Genomic_DNA"/>
</dbReference>
<dbReference type="eggNOG" id="COG0425">
    <property type="taxonomic scope" value="Bacteria"/>
</dbReference>
<accession>D5V365</accession>
<reference evidence="1 2" key="1">
    <citation type="journal article" date="2010" name="Stand. Genomic Sci.">
        <title>Complete genome sequence of Arcobacter nitrofigilis type strain (CI).</title>
        <authorList>
            <person name="Pati A."/>
            <person name="Gronow S."/>
            <person name="Lapidus A."/>
            <person name="Copeland A."/>
            <person name="Glavina Del Rio T."/>
            <person name="Nolan M."/>
            <person name="Lucas S."/>
            <person name="Tice H."/>
            <person name="Cheng J.F."/>
            <person name="Han C."/>
            <person name="Chertkov O."/>
            <person name="Bruce D."/>
            <person name="Tapia R."/>
            <person name="Goodwin L."/>
            <person name="Pitluck S."/>
            <person name="Liolios K."/>
            <person name="Ivanova N."/>
            <person name="Mavromatis K."/>
            <person name="Chen A."/>
            <person name="Palaniappan K."/>
            <person name="Land M."/>
            <person name="Hauser L."/>
            <person name="Chang Y.J."/>
            <person name="Jeffries C.D."/>
            <person name="Detter J.C."/>
            <person name="Rohde M."/>
            <person name="Goker M."/>
            <person name="Bristow J."/>
            <person name="Eisen J.A."/>
            <person name="Markowitz V."/>
            <person name="Hugenholtz P."/>
            <person name="Klenk H.P."/>
            <person name="Kyrpides N.C."/>
        </authorList>
    </citation>
    <scope>NUCLEOTIDE SEQUENCE [LARGE SCALE GENOMIC DNA]</scope>
    <source>
        <strain evidence="2">ATCC 33309 / DSM 7299 / CCUG 15893 / LMG 7604 / NCTC 12251 / CI</strain>
    </source>
</reference>
<dbReference type="AlphaFoldDB" id="D5V365"/>
<dbReference type="NCBIfam" id="TIGR03527">
    <property type="entry name" value="selenium_YedF"/>
    <property type="match status" value="1"/>
</dbReference>
<dbReference type="Pfam" id="PF02635">
    <property type="entry name" value="DsrE"/>
    <property type="match status" value="1"/>
</dbReference>
<dbReference type="Proteomes" id="UP000000939">
    <property type="component" value="Chromosome"/>
</dbReference>
<protein>
    <submittedName>
        <fullName evidence="1">Uncharacterized protein</fullName>
    </submittedName>
</protein>
<evidence type="ECO:0000313" key="2">
    <source>
        <dbReference type="Proteomes" id="UP000000939"/>
    </source>
</evidence>
<proteinExistence type="predicted"/>
<name>D5V365_ARCNC</name>
<dbReference type="KEGG" id="ant:Arnit_0983"/>
<sequence length="114" mass="12438">MKTSKKTLFLKSDKVGEGELGSMLIKGFLSAIIEQENTPESIICVNSAVLLTTADEDNEIVAILKKIEEKGVKIYSCGTCLDYYNKRDDLKVGVAGNAMDTVKSLLSENIVSFN</sequence>
<organism evidence="1 2">
    <name type="scientific">Arcobacter nitrofigilis (strain ATCC 33309 / DSM 7299 / CCUG 15893 / LMG 7604 / NCTC 12251 / CI)</name>
    <name type="common">Campylobacter nitrofigilis</name>
    <dbReference type="NCBI Taxonomy" id="572480"/>
    <lineage>
        <taxon>Bacteria</taxon>
        <taxon>Pseudomonadati</taxon>
        <taxon>Campylobacterota</taxon>
        <taxon>Epsilonproteobacteria</taxon>
        <taxon>Campylobacterales</taxon>
        <taxon>Arcobacteraceae</taxon>
        <taxon>Arcobacter</taxon>
    </lineage>
</organism>
<dbReference type="RefSeq" id="WP_013134792.1">
    <property type="nucleotide sequence ID" value="NC_014166.1"/>
</dbReference>
<dbReference type="InterPro" id="IPR003787">
    <property type="entry name" value="Sulphur_relay_DsrE/F-like"/>
</dbReference>
<evidence type="ECO:0000313" key="1">
    <source>
        <dbReference type="EMBL" id="ADG92647.1"/>
    </source>
</evidence>
<dbReference type="HOGENOM" id="CLU_097491_1_0_7"/>
<keyword evidence="2" id="KW-1185">Reference proteome</keyword>